<dbReference type="PANTHER" id="PTHR43610">
    <property type="entry name" value="BLL6696 PROTEIN"/>
    <property type="match status" value="1"/>
</dbReference>
<feature type="domain" description="N-acetyltransferase" evidence="1">
    <location>
        <begin position="13"/>
        <end position="172"/>
    </location>
</feature>
<dbReference type="AlphaFoldDB" id="A0A6I4IDJ5"/>
<dbReference type="Gene3D" id="3.40.630.30">
    <property type="match status" value="1"/>
</dbReference>
<organism evidence="2 3">
    <name type="scientific">Flavobacterium profundi</name>
    <dbReference type="NCBI Taxonomy" id="1774945"/>
    <lineage>
        <taxon>Bacteria</taxon>
        <taxon>Pseudomonadati</taxon>
        <taxon>Bacteroidota</taxon>
        <taxon>Flavobacteriia</taxon>
        <taxon>Flavobacteriales</taxon>
        <taxon>Flavobacteriaceae</taxon>
        <taxon>Flavobacterium</taxon>
    </lineage>
</organism>
<keyword evidence="2" id="KW-0808">Transferase</keyword>
<evidence type="ECO:0000313" key="2">
    <source>
        <dbReference type="EMBL" id="MVO07635.1"/>
    </source>
</evidence>
<keyword evidence="3" id="KW-1185">Reference proteome</keyword>
<dbReference type="RefSeq" id="WP_140996059.1">
    <property type="nucleotide sequence ID" value="NZ_VDCZ01000001.1"/>
</dbReference>
<protein>
    <submittedName>
        <fullName evidence="2">GNAT family N-acetyltransferase</fullName>
    </submittedName>
</protein>
<evidence type="ECO:0000259" key="1">
    <source>
        <dbReference type="PROSITE" id="PS51186"/>
    </source>
</evidence>
<dbReference type="Proteomes" id="UP000431264">
    <property type="component" value="Unassembled WGS sequence"/>
</dbReference>
<proteinExistence type="predicted"/>
<dbReference type="InterPro" id="IPR000182">
    <property type="entry name" value="GNAT_dom"/>
</dbReference>
<dbReference type="PANTHER" id="PTHR43610:SF1">
    <property type="entry name" value="N-ACETYLTRANSFERASE DOMAIN-CONTAINING PROTEIN"/>
    <property type="match status" value="1"/>
</dbReference>
<gene>
    <name evidence="2" type="ORF">GOQ30_00485</name>
</gene>
<dbReference type="SUPFAM" id="SSF55729">
    <property type="entry name" value="Acyl-CoA N-acyltransferases (Nat)"/>
    <property type="match status" value="1"/>
</dbReference>
<comment type="caution">
    <text evidence="2">The sequence shown here is derived from an EMBL/GenBank/DDBJ whole genome shotgun (WGS) entry which is preliminary data.</text>
</comment>
<sequence>MMDLQPTLTHELVLLRPLLEDDFDDLYQVASDKLLWEQHPNSDRYQKEVFEDFFEKALDSKGAFVIIDQKNKNIIGSSRFYDFNADEKSVIIGYTFIDRKFWGTAYNKTIKKIMLDYAFEFIETVYFHVGKTNFRSQKAMEKLGGKIVSYTTAANGTTDNPVYAISKEEWFKN</sequence>
<reference evidence="3" key="1">
    <citation type="submission" date="2019-05" db="EMBL/GenBank/DDBJ databases">
        <title>Flavobacterium profundi sp. nov., isolated from a deep-sea seamount.</title>
        <authorList>
            <person name="Zhang D.-C."/>
        </authorList>
    </citation>
    <scope>NUCLEOTIDE SEQUENCE [LARGE SCALE GENOMIC DNA]</scope>
    <source>
        <strain evidence="3">TP390</strain>
    </source>
</reference>
<dbReference type="EMBL" id="WQLW01000001">
    <property type="protein sequence ID" value="MVO07635.1"/>
    <property type="molecule type" value="Genomic_DNA"/>
</dbReference>
<accession>A0A6I4IDJ5</accession>
<dbReference type="Pfam" id="PF13302">
    <property type="entry name" value="Acetyltransf_3"/>
    <property type="match status" value="1"/>
</dbReference>
<dbReference type="InterPro" id="IPR016181">
    <property type="entry name" value="Acyl_CoA_acyltransferase"/>
</dbReference>
<evidence type="ECO:0000313" key="3">
    <source>
        <dbReference type="Proteomes" id="UP000431264"/>
    </source>
</evidence>
<name>A0A6I4IDJ5_9FLAO</name>
<dbReference type="GO" id="GO:0016747">
    <property type="term" value="F:acyltransferase activity, transferring groups other than amino-acyl groups"/>
    <property type="evidence" value="ECO:0007669"/>
    <property type="project" value="InterPro"/>
</dbReference>
<dbReference type="OrthoDB" id="9795199at2"/>
<dbReference type="PROSITE" id="PS51186">
    <property type="entry name" value="GNAT"/>
    <property type="match status" value="1"/>
</dbReference>